<evidence type="ECO:0000256" key="2">
    <source>
        <dbReference type="ARBA" id="ARBA00023002"/>
    </source>
</evidence>
<keyword evidence="2" id="KW-0560">Oxidoreductase</keyword>
<name>A0A9P5YB25_9AGAR</name>
<evidence type="ECO:0000313" key="4">
    <source>
        <dbReference type="EMBL" id="KAF9465116.1"/>
    </source>
</evidence>
<organism evidence="4 5">
    <name type="scientific">Collybia nuda</name>
    <dbReference type="NCBI Taxonomy" id="64659"/>
    <lineage>
        <taxon>Eukaryota</taxon>
        <taxon>Fungi</taxon>
        <taxon>Dikarya</taxon>
        <taxon>Basidiomycota</taxon>
        <taxon>Agaricomycotina</taxon>
        <taxon>Agaricomycetes</taxon>
        <taxon>Agaricomycetidae</taxon>
        <taxon>Agaricales</taxon>
        <taxon>Tricholomatineae</taxon>
        <taxon>Clitocybaceae</taxon>
        <taxon>Collybia</taxon>
    </lineage>
</organism>
<dbReference type="OrthoDB" id="3687641at2759"/>
<dbReference type="GO" id="GO:0043386">
    <property type="term" value="P:mycotoxin biosynthetic process"/>
    <property type="evidence" value="ECO:0007669"/>
    <property type="project" value="InterPro"/>
</dbReference>
<proteinExistence type="inferred from homology"/>
<dbReference type="Pfam" id="PF11807">
    <property type="entry name" value="UstYa"/>
    <property type="match status" value="1"/>
</dbReference>
<dbReference type="Proteomes" id="UP000807353">
    <property type="component" value="Unassembled WGS sequence"/>
</dbReference>
<dbReference type="GO" id="GO:0016491">
    <property type="term" value="F:oxidoreductase activity"/>
    <property type="evidence" value="ECO:0007669"/>
    <property type="project" value="UniProtKB-KW"/>
</dbReference>
<dbReference type="EMBL" id="MU150249">
    <property type="protein sequence ID" value="KAF9465116.1"/>
    <property type="molecule type" value="Genomic_DNA"/>
</dbReference>
<reference evidence="4" key="1">
    <citation type="submission" date="2020-11" db="EMBL/GenBank/DDBJ databases">
        <authorList>
            <consortium name="DOE Joint Genome Institute"/>
            <person name="Ahrendt S."/>
            <person name="Riley R."/>
            <person name="Andreopoulos W."/>
            <person name="Labutti K."/>
            <person name="Pangilinan J."/>
            <person name="Ruiz-Duenas F.J."/>
            <person name="Barrasa J.M."/>
            <person name="Sanchez-Garcia M."/>
            <person name="Camarero S."/>
            <person name="Miyauchi S."/>
            <person name="Serrano A."/>
            <person name="Linde D."/>
            <person name="Babiker R."/>
            <person name="Drula E."/>
            <person name="Ayuso-Fernandez I."/>
            <person name="Pacheco R."/>
            <person name="Padilla G."/>
            <person name="Ferreira P."/>
            <person name="Barriuso J."/>
            <person name="Kellner H."/>
            <person name="Castanera R."/>
            <person name="Alfaro M."/>
            <person name="Ramirez L."/>
            <person name="Pisabarro A.G."/>
            <person name="Kuo A."/>
            <person name="Tritt A."/>
            <person name="Lipzen A."/>
            <person name="He G."/>
            <person name="Yan M."/>
            <person name="Ng V."/>
            <person name="Cullen D."/>
            <person name="Martin F."/>
            <person name="Rosso M.-N."/>
            <person name="Henrissat B."/>
            <person name="Hibbett D."/>
            <person name="Martinez A.T."/>
            <person name="Grigoriev I.V."/>
        </authorList>
    </citation>
    <scope>NUCLEOTIDE SEQUENCE</scope>
    <source>
        <strain evidence="4">CBS 247.69</strain>
    </source>
</reference>
<sequence>MKHRLILVWLSSIAFLITSALLLYTFQLRDTGTLVVPGQIRHFTYIGEDHPREWDIPALEKVHMSVENTLHYRYDNGTEWDRLLPSNGVLHLGDHHEEFTVSMFHQLRCLNIVRGSLVSHRSQSIKDSEMKLARHCMNYLRQMVLCRSQLHLESVRDHVGVRLTVSETTHTCRDWTAVYEAAEANVREYKRKKGLL</sequence>
<comment type="caution">
    <text evidence="4">The sequence shown here is derived from an EMBL/GenBank/DDBJ whole genome shotgun (WGS) entry which is preliminary data.</text>
</comment>
<evidence type="ECO:0000313" key="5">
    <source>
        <dbReference type="Proteomes" id="UP000807353"/>
    </source>
</evidence>
<keyword evidence="5" id="KW-1185">Reference proteome</keyword>
<dbReference type="AlphaFoldDB" id="A0A9P5YB25"/>
<gene>
    <name evidence="4" type="ORF">BDZ94DRAFT_408386</name>
</gene>
<evidence type="ECO:0000256" key="3">
    <source>
        <dbReference type="ARBA" id="ARBA00035112"/>
    </source>
</evidence>
<comment type="pathway">
    <text evidence="1">Mycotoxin biosynthesis.</text>
</comment>
<comment type="similarity">
    <text evidence="3">Belongs to the ustYa family.</text>
</comment>
<protein>
    <submittedName>
        <fullName evidence="4">Uncharacterized protein</fullName>
    </submittedName>
</protein>
<accession>A0A9P5YB25</accession>
<dbReference type="InterPro" id="IPR021765">
    <property type="entry name" value="UstYa-like"/>
</dbReference>
<evidence type="ECO:0000256" key="1">
    <source>
        <dbReference type="ARBA" id="ARBA00004685"/>
    </source>
</evidence>
<dbReference type="PANTHER" id="PTHR33365:SF11">
    <property type="entry name" value="TAT PATHWAY SIGNAL SEQUENCE"/>
    <property type="match status" value="1"/>
</dbReference>
<dbReference type="PANTHER" id="PTHR33365">
    <property type="entry name" value="YALI0B05434P"/>
    <property type="match status" value="1"/>
</dbReference>